<accession>A0A498MV75</accession>
<evidence type="ECO:0000313" key="6">
    <source>
        <dbReference type="Proteomes" id="UP000290572"/>
    </source>
</evidence>
<feature type="compositionally biased region" description="Polar residues" evidence="3">
    <location>
        <begin position="92"/>
        <end position="102"/>
    </location>
</feature>
<comment type="caution">
    <text evidence="5">The sequence shown here is derived from an EMBL/GenBank/DDBJ whole genome shotgun (WGS) entry which is preliminary data.</text>
</comment>
<dbReference type="FunFam" id="3.90.550.10:FF:000012">
    <property type="entry name" value="Polypeptide N-acetylgalactosaminyltransferase"/>
    <property type="match status" value="4"/>
</dbReference>
<dbReference type="Pfam" id="PF00535">
    <property type="entry name" value="Glycos_transf_2"/>
    <property type="match status" value="4"/>
</dbReference>
<feature type="coiled-coil region" evidence="2">
    <location>
        <begin position="949"/>
        <end position="997"/>
    </location>
</feature>
<dbReference type="InterPro" id="IPR029044">
    <property type="entry name" value="Nucleotide-diphossugar_trans"/>
</dbReference>
<reference evidence="5 6" key="1">
    <citation type="submission" date="2018-03" db="EMBL/GenBank/DDBJ databases">
        <title>Draft genome sequence of Rohu Carp (Labeo rohita).</title>
        <authorList>
            <person name="Das P."/>
            <person name="Kushwaha B."/>
            <person name="Joshi C.G."/>
            <person name="Kumar D."/>
            <person name="Nagpure N.S."/>
            <person name="Sahoo L."/>
            <person name="Das S.P."/>
            <person name="Bit A."/>
            <person name="Patnaik S."/>
            <person name="Meher P.K."/>
            <person name="Jayasankar P."/>
            <person name="Koringa P.G."/>
            <person name="Patel N.V."/>
            <person name="Hinsu A.T."/>
            <person name="Kumar R."/>
            <person name="Pandey M."/>
            <person name="Agarwal S."/>
            <person name="Srivastava S."/>
            <person name="Singh M."/>
            <person name="Iquebal M.A."/>
            <person name="Jaiswal S."/>
            <person name="Angadi U.B."/>
            <person name="Kumar N."/>
            <person name="Raza M."/>
            <person name="Shah T.M."/>
            <person name="Rai A."/>
            <person name="Jena J.K."/>
        </authorList>
    </citation>
    <scope>NUCLEOTIDE SEQUENCE [LARGE SCALE GENOMIC DNA]</scope>
    <source>
        <strain evidence="5">DASCIFA01</strain>
        <tissue evidence="5">Testis</tissue>
    </source>
</reference>
<organism evidence="5 6">
    <name type="scientific">Labeo rohita</name>
    <name type="common">Indian major carp</name>
    <name type="synonym">Cyprinus rohita</name>
    <dbReference type="NCBI Taxonomy" id="84645"/>
    <lineage>
        <taxon>Eukaryota</taxon>
        <taxon>Metazoa</taxon>
        <taxon>Chordata</taxon>
        <taxon>Craniata</taxon>
        <taxon>Vertebrata</taxon>
        <taxon>Euteleostomi</taxon>
        <taxon>Actinopterygii</taxon>
        <taxon>Neopterygii</taxon>
        <taxon>Teleostei</taxon>
        <taxon>Ostariophysi</taxon>
        <taxon>Cypriniformes</taxon>
        <taxon>Cyprinidae</taxon>
        <taxon>Labeoninae</taxon>
        <taxon>Labeonini</taxon>
        <taxon>Labeo</taxon>
    </lineage>
</organism>
<feature type="region of interest" description="Disordered" evidence="3">
    <location>
        <begin position="85"/>
        <end position="293"/>
    </location>
</feature>
<dbReference type="InterPro" id="IPR035992">
    <property type="entry name" value="Ricin_B-like_lectins"/>
</dbReference>
<evidence type="ECO:0000256" key="3">
    <source>
        <dbReference type="SAM" id="MobiDB-lite"/>
    </source>
</evidence>
<keyword evidence="6" id="KW-1185">Reference proteome</keyword>
<dbReference type="PANTHER" id="PTHR11675:SF50">
    <property type="entry name" value="POLYPEPTIDE N-ACETYLGALACTOSAMINYLTRANSFERASE 8-RELATED"/>
    <property type="match status" value="1"/>
</dbReference>
<dbReference type="SUPFAM" id="SSF50370">
    <property type="entry name" value="Ricin B-like lectins"/>
    <property type="match status" value="1"/>
</dbReference>
<feature type="compositionally biased region" description="Polar residues" evidence="3">
    <location>
        <begin position="138"/>
        <end position="147"/>
    </location>
</feature>
<dbReference type="SUPFAM" id="SSF53448">
    <property type="entry name" value="Nucleotide-diphospho-sugar transferases"/>
    <property type="match status" value="5"/>
</dbReference>
<dbReference type="GO" id="GO:0004653">
    <property type="term" value="F:polypeptide N-acetylgalactosaminyltransferase activity"/>
    <property type="evidence" value="ECO:0007669"/>
    <property type="project" value="TreeGrafter"/>
</dbReference>
<evidence type="ECO:0000313" key="5">
    <source>
        <dbReference type="EMBL" id="RXN25728.1"/>
    </source>
</evidence>
<dbReference type="InterPro" id="IPR001173">
    <property type="entry name" value="Glyco_trans_2-like"/>
</dbReference>
<feature type="compositionally biased region" description="Acidic residues" evidence="3">
    <location>
        <begin position="177"/>
        <end position="193"/>
    </location>
</feature>
<sequence length="1735" mass="197968">MDRPSRNKKSVNYTDFQDDDDEDFASVKPPPKKARTSVKDPDSERNCKTTSVSPNEVVDLTSSGNRKRTSLDDKLYERDLETALTLSLLDSPRTQDGEPTTITDDHDSSQPPQCSPPVLTHCSAESSHLGLNLISIDPSPTSGSKQTETAEELIKPLKEKKKNGDDEDYQPQNTPDSESDADFSEEDESEDEAFTVKKKKKVVQQKREKKAPPAAKNKTEKKDKQPIKASKAKSSAPSPASCRSPAAPVSGLKKTPTTPPLSKPAVCSSPAGARLPKWNPPEEKSLKVKHEKKPAKKLFPNSHLFKQWTVELSEDDQRKAEDLFQKYGYNAFLSDQLPLDRELPDTRDHRCIDREYPHNLPTISVVLIYLDEALSVIQRAICSIINRTPAHLLKEIILVDDHSTNENLKTQLHAYVSSINEKHPGLLKMVTHSKQKGLSQARISGWKAATGDVIAILDAHIEVHVKWAEPLLARIQADRTLVLSPVFDKVNYYDLQVTKYFASAHGFDWALWCMYVAFPQKWYEQNDPSQPGKSPSVMGILVVDRLFFEEKSLKVKHEKKPAKKLFPNSYLFKQWTVELSEDDQRKAEDLYQKYGYNAFLSDQLPLDRELPDTRDHRCTDREYPHNLPTLSVVLIYLDEALSVIQRAICGIINRTPAHLLKEIILVDDHSTNENLKTQLHAYVSSINEKHPGLLKMVTHSKQKGLSQARISGWKAATGDVVAILDAHIEVHVKWAEPLLARIQADRTLVLSPVFDKVNYYDLQVTNYIAYAHGFDWALWCMYVAFPQKWYKQNDPSQPGKSPSVMGILVVDRLFFGEIGTLDGGMEVYGGESVELGIRVWLCGGSIEVVPCFKIAHIERSHKPYMPDLSNVMKRNALRVAEVWMDEYKTYVNIAWGLPIQSLKFDGNRCLIDPGSGRFPELSWCSDTEKQKHMYWDFKQGQAIQNRDTKRCLEISAQQTEKQIQTQEEQLHQVQQNKEQLLNKLDKLEAHLIAVEEKSLKVKHEKKPAKKLFPNSYLFKQWTVELSEDDQRKAEDLFQKYGYNAFLSDQLPLDRELPDTRDHRCIDREYPHNLPTLSVVLIYLDEALSVIQRAICGIINRTPAHLLKEIILVDDHSKNEEKSLKVKHEKKPAKKLFPNSHLFKQWTVELSEDDQRKAEDLFQKYGYNAFLSDQLPLDRELPDTRDHRCIDREYPHNLPTISVVLIYLDEALSVIQRAICSIINRTPAHLLKEIILVDDHSTNENLKTQLHAYVSSINKKHPGLLKMVTHSKQKGLSQARISGWKAATGDVVAILDAHIEVHVKWAEPLLARIQADRTLVLSPVFDKVNYYDLQVTKYFASAHGFDWALWCMYVAFPQKWSVLCLFSRSPSVIGILVVDRLFFEEKSLKVKHEKKPAKKLFPNSHLFKQWTVELSEDDQRKAEDLFQKYGYNAFLSDQLPLDRELPDTRDHRCIDREYPHNLPTISVVLIYLDEALSVIQRAICSIINRTPAHLLKEIILVDDHSTNENLKTQLHAYVSSINKKHPGLLKMVTHSKQKGLSQARISGWKAATGDVVAILDAHIEVHVKWAEPLLARIQADRTLVLSPVFDKVNYYDLQVTKYFASAHGFDWALWCMYVAFPQKWYEQNDPSQPGKSPSVMGILVVDRLFFGEIGTLDGGMEVYGGENVELGIRVWLCGGSIEVVPCSKIAHIERSHKPYMPDLSNVMKRNALRVAEVWMDEYKTYVNIAWGLPIKV</sequence>
<proteinExistence type="predicted"/>
<name>A0A498MV75_LABRO</name>
<feature type="compositionally biased region" description="Basic and acidic residues" evidence="3">
    <location>
        <begin position="37"/>
        <end position="47"/>
    </location>
</feature>
<feature type="domain" description="Glycosyltransferase 2-like" evidence="4">
    <location>
        <begin position="1465"/>
        <end position="1594"/>
    </location>
</feature>
<feature type="domain" description="Glycosyltransferase 2-like" evidence="4">
    <location>
        <begin position="631"/>
        <end position="765"/>
    </location>
</feature>
<feature type="domain" description="Glycosyltransferase 2-like" evidence="4">
    <location>
        <begin position="364"/>
        <end position="493"/>
    </location>
</feature>
<dbReference type="Proteomes" id="UP000290572">
    <property type="component" value="Unassembled WGS sequence"/>
</dbReference>
<dbReference type="EMBL" id="QBIY01012293">
    <property type="protein sequence ID" value="RXN25728.1"/>
    <property type="molecule type" value="Genomic_DNA"/>
</dbReference>
<dbReference type="GO" id="GO:0005794">
    <property type="term" value="C:Golgi apparatus"/>
    <property type="evidence" value="ECO:0007669"/>
    <property type="project" value="TreeGrafter"/>
</dbReference>
<dbReference type="PANTHER" id="PTHR11675">
    <property type="entry name" value="N-ACETYLGALACTOSAMINYLTRANSFERASE"/>
    <property type="match status" value="1"/>
</dbReference>
<dbReference type="STRING" id="84645.A0A498MV75"/>
<feature type="compositionally biased region" description="Basic and acidic residues" evidence="3">
    <location>
        <begin position="217"/>
        <end position="226"/>
    </location>
</feature>
<evidence type="ECO:0000256" key="2">
    <source>
        <dbReference type="SAM" id="Coils"/>
    </source>
</evidence>
<keyword evidence="2" id="KW-0175">Coiled coil</keyword>
<keyword evidence="5" id="KW-0808">Transferase</keyword>
<dbReference type="Gene3D" id="3.90.550.10">
    <property type="entry name" value="Spore Coat Polysaccharide Biosynthesis Protein SpsA, Chain A"/>
    <property type="match status" value="5"/>
</dbReference>
<keyword evidence="1" id="KW-1015">Disulfide bond</keyword>
<feature type="region of interest" description="Disordered" evidence="3">
    <location>
        <begin position="1"/>
        <end position="72"/>
    </location>
</feature>
<feature type="compositionally biased region" description="Basic residues" evidence="3">
    <location>
        <begin position="196"/>
        <end position="209"/>
    </location>
</feature>
<protein>
    <submittedName>
        <fullName evidence="5">Putative polypeptide N-acetylgalactosaminyltransferase 8</fullName>
    </submittedName>
</protein>
<feature type="compositionally biased region" description="Polar residues" evidence="3">
    <location>
        <begin position="48"/>
        <end position="64"/>
    </location>
</feature>
<evidence type="ECO:0000259" key="4">
    <source>
        <dbReference type="Pfam" id="PF00535"/>
    </source>
</evidence>
<feature type="domain" description="Glycosyltransferase 2-like" evidence="4">
    <location>
        <begin position="1201"/>
        <end position="1330"/>
    </location>
</feature>
<evidence type="ECO:0000256" key="1">
    <source>
        <dbReference type="ARBA" id="ARBA00023157"/>
    </source>
</evidence>
<dbReference type="GO" id="GO:0006493">
    <property type="term" value="P:protein O-linked glycosylation"/>
    <property type="evidence" value="ECO:0007669"/>
    <property type="project" value="TreeGrafter"/>
</dbReference>
<feature type="compositionally biased region" description="Low complexity" evidence="3">
    <location>
        <begin position="228"/>
        <end position="256"/>
    </location>
</feature>
<gene>
    <name evidence="5" type="ORF">ROHU_036510</name>
</gene>